<evidence type="ECO:0000313" key="5">
    <source>
        <dbReference type="Proteomes" id="UP000004810"/>
    </source>
</evidence>
<dbReference type="GO" id="GO:0004784">
    <property type="term" value="F:superoxide dismutase activity"/>
    <property type="evidence" value="ECO:0007669"/>
    <property type="project" value="UniProtKB-EC"/>
</dbReference>
<comment type="caution">
    <text evidence="4">The sequence shown here is derived from an EMBL/GenBank/DDBJ whole genome shotgun (WGS) entry which is preliminary data.</text>
</comment>
<name>J9DRG9_WUCBA</name>
<dbReference type="PROSITE" id="PS00332">
    <property type="entry name" value="SOD_CU_ZN_2"/>
    <property type="match status" value="1"/>
</dbReference>
<reference evidence="5" key="1">
    <citation type="submission" date="2012-08" db="EMBL/GenBank/DDBJ databases">
        <title>The Genome Sequence of Wuchereria bancrofti.</title>
        <authorList>
            <person name="Nutman T.B."/>
            <person name="Fink D.L."/>
            <person name="Russ C."/>
            <person name="Young S."/>
            <person name="Zeng Q."/>
            <person name="Koehrsen M."/>
            <person name="Alvarado L."/>
            <person name="Berlin A."/>
            <person name="Chapman S.B."/>
            <person name="Chen Z."/>
            <person name="Freedman E."/>
            <person name="Gellesch M."/>
            <person name="Goldberg J."/>
            <person name="Griggs A."/>
            <person name="Gujja S."/>
            <person name="Heilman E.R."/>
            <person name="Heiman D."/>
            <person name="Hepburn T."/>
            <person name="Howarth C."/>
            <person name="Jen D."/>
            <person name="Larson L."/>
            <person name="Lewis B."/>
            <person name="Mehta T."/>
            <person name="Park D."/>
            <person name="Pearson M."/>
            <person name="Roberts A."/>
            <person name="Saif S."/>
            <person name="Shea T."/>
            <person name="Shenoy N."/>
            <person name="Sisk P."/>
            <person name="Stolte C."/>
            <person name="Sykes S."/>
            <person name="Walk T."/>
            <person name="White J."/>
            <person name="Yandava C."/>
            <person name="Haas B."/>
            <person name="Henn M.R."/>
            <person name="Nusbaum C."/>
            <person name="Birren B."/>
        </authorList>
    </citation>
    <scope>NUCLEOTIDE SEQUENCE [LARGE SCALE GENOMIC DNA]</scope>
    <source>
        <strain evidence="5">NA</strain>
    </source>
</reference>
<dbReference type="InterPro" id="IPR018152">
    <property type="entry name" value="SOD_Cu/Zn_BS"/>
</dbReference>
<keyword evidence="1" id="KW-0479">Metal-binding</keyword>
<dbReference type="Pfam" id="PF00080">
    <property type="entry name" value="Sod_Cu"/>
    <property type="match status" value="1"/>
</dbReference>
<dbReference type="SUPFAM" id="SSF49329">
    <property type="entry name" value="Cu,Zn superoxide dismutase-like"/>
    <property type="match status" value="1"/>
</dbReference>
<comment type="cofactor">
    <cofactor evidence="1">
        <name>Cu cation</name>
        <dbReference type="ChEBI" id="CHEBI:23378"/>
    </cofactor>
    <text evidence="1">Binds 1 copper ion per subunit.</text>
</comment>
<dbReference type="GO" id="GO:0005507">
    <property type="term" value="F:copper ion binding"/>
    <property type="evidence" value="ECO:0007669"/>
    <property type="project" value="InterPro"/>
</dbReference>
<comment type="similarity">
    <text evidence="1">Belongs to the Cu-Zn superoxide dismutase family.</text>
</comment>
<evidence type="ECO:0000256" key="2">
    <source>
        <dbReference type="SAM" id="MobiDB-lite"/>
    </source>
</evidence>
<dbReference type="EC" id="1.15.1.1" evidence="1"/>
<evidence type="ECO:0000256" key="1">
    <source>
        <dbReference type="RuleBase" id="RU000393"/>
    </source>
</evidence>
<dbReference type="AlphaFoldDB" id="J9DRG9"/>
<dbReference type="InterPro" id="IPR001424">
    <property type="entry name" value="SOD_Cu_Zn_dom"/>
</dbReference>
<dbReference type="Proteomes" id="UP000004810">
    <property type="component" value="Unassembled WGS sequence"/>
</dbReference>
<keyword evidence="1" id="KW-0862">Zinc</keyword>
<dbReference type="InterPro" id="IPR024134">
    <property type="entry name" value="SOD_Cu/Zn_/chaperone"/>
</dbReference>
<proteinExistence type="inferred from homology"/>
<feature type="domain" description="Superoxide dismutase copper/zinc binding" evidence="3">
    <location>
        <begin position="3"/>
        <end position="96"/>
    </location>
</feature>
<sequence>MYSAGPHSILNNKTHSDPTDEMRHVGDLGNIVAEGDGTAHINISDKHVQLLGPNSIIGRSIVVHADQDDLGKGIGDKKNESLKTGNAGARVACGIVAISA</sequence>
<evidence type="ECO:0000259" key="3">
    <source>
        <dbReference type="Pfam" id="PF00080"/>
    </source>
</evidence>
<organism evidence="4 5">
    <name type="scientific">Wuchereria bancrofti</name>
    <dbReference type="NCBI Taxonomy" id="6293"/>
    <lineage>
        <taxon>Eukaryota</taxon>
        <taxon>Metazoa</taxon>
        <taxon>Ecdysozoa</taxon>
        <taxon>Nematoda</taxon>
        <taxon>Chromadorea</taxon>
        <taxon>Rhabditida</taxon>
        <taxon>Spirurina</taxon>
        <taxon>Spiruromorpha</taxon>
        <taxon>Filarioidea</taxon>
        <taxon>Onchocercidae</taxon>
        <taxon>Wuchereria</taxon>
    </lineage>
</organism>
<protein>
    <recommendedName>
        <fullName evidence="1">Superoxide dismutase [Cu-Zn]</fullName>
        <ecNumber evidence="1">1.15.1.1</ecNumber>
    </recommendedName>
</protein>
<accession>J9DRG9</accession>
<dbReference type="PRINTS" id="PR00068">
    <property type="entry name" value="CUZNDISMTASE"/>
</dbReference>
<comment type="function">
    <text evidence="1">Destroys radicals which are normally produced within the cells and which are toxic to biological systems.</text>
</comment>
<keyword evidence="1" id="KW-0560">Oxidoreductase</keyword>
<comment type="cofactor">
    <cofactor evidence="1">
        <name>Zn(2+)</name>
        <dbReference type="ChEBI" id="CHEBI:29105"/>
    </cofactor>
    <text evidence="1">Binds 1 zinc ion per subunit.</text>
</comment>
<feature type="region of interest" description="Disordered" evidence="2">
    <location>
        <begin position="1"/>
        <end position="21"/>
    </location>
</feature>
<keyword evidence="1" id="KW-0186">Copper</keyword>
<gene>
    <name evidence="4" type="ORF">WUBG_16907</name>
</gene>
<dbReference type="InterPro" id="IPR036423">
    <property type="entry name" value="SOD-like_Cu/Zn_dom_sf"/>
</dbReference>
<dbReference type="Gene3D" id="2.60.40.200">
    <property type="entry name" value="Superoxide dismutase, copper/zinc binding domain"/>
    <property type="match status" value="1"/>
</dbReference>
<comment type="catalytic activity">
    <reaction evidence="1">
        <text>2 superoxide + 2 H(+) = H2O2 + O2</text>
        <dbReference type="Rhea" id="RHEA:20696"/>
        <dbReference type="ChEBI" id="CHEBI:15378"/>
        <dbReference type="ChEBI" id="CHEBI:15379"/>
        <dbReference type="ChEBI" id="CHEBI:16240"/>
        <dbReference type="ChEBI" id="CHEBI:18421"/>
        <dbReference type="EC" id="1.15.1.1"/>
    </reaction>
</comment>
<dbReference type="PANTHER" id="PTHR10003">
    <property type="entry name" value="SUPEROXIDE DISMUTASE CU-ZN -RELATED"/>
    <property type="match status" value="1"/>
</dbReference>
<dbReference type="EMBL" id="ADBV01016717">
    <property type="protein sequence ID" value="EJW72186.1"/>
    <property type="molecule type" value="Genomic_DNA"/>
</dbReference>
<evidence type="ECO:0000313" key="4">
    <source>
        <dbReference type="EMBL" id="EJW72186.1"/>
    </source>
</evidence>